<protein>
    <submittedName>
        <fullName evidence="4">16S rRNA (Guanine(966)-N(2))-methyltransferase RsmD</fullName>
        <ecNumber evidence="4">2.1.1.171</ecNumber>
    </submittedName>
</protein>
<dbReference type="SUPFAM" id="SSF53335">
    <property type="entry name" value="S-adenosyl-L-methionine-dependent methyltransferases"/>
    <property type="match status" value="1"/>
</dbReference>
<evidence type="ECO:0000256" key="1">
    <source>
        <dbReference type="ARBA" id="ARBA00022603"/>
    </source>
</evidence>
<reference evidence="4 5" key="1">
    <citation type="submission" date="2021-02" db="EMBL/GenBank/DDBJ databases">
        <title>Paenibacillus tianjinensis sp. nov.</title>
        <authorList>
            <person name="Liu H."/>
        </authorList>
    </citation>
    <scope>NUCLEOTIDE SEQUENCE [LARGE SCALE GENOMIC DNA]</scope>
    <source>
        <strain evidence="4 5">TB2019</strain>
    </source>
</reference>
<name>A0ABX7LGI6_9BACL</name>
<keyword evidence="2 4" id="KW-0808">Transferase</keyword>
<dbReference type="CDD" id="cd02440">
    <property type="entry name" value="AdoMet_MTases"/>
    <property type="match status" value="1"/>
</dbReference>
<dbReference type="PANTHER" id="PTHR43542">
    <property type="entry name" value="METHYLTRANSFERASE"/>
    <property type="match status" value="1"/>
</dbReference>
<evidence type="ECO:0000256" key="3">
    <source>
        <dbReference type="SAM" id="MobiDB-lite"/>
    </source>
</evidence>
<dbReference type="EMBL" id="CP070969">
    <property type="protein sequence ID" value="QSF47217.1"/>
    <property type="molecule type" value="Genomic_DNA"/>
</dbReference>
<organism evidence="4 5">
    <name type="scientific">Paenibacillus tianjinensis</name>
    <dbReference type="NCBI Taxonomy" id="2810347"/>
    <lineage>
        <taxon>Bacteria</taxon>
        <taxon>Bacillati</taxon>
        <taxon>Bacillota</taxon>
        <taxon>Bacilli</taxon>
        <taxon>Bacillales</taxon>
        <taxon>Paenibacillaceae</taxon>
        <taxon>Paenibacillus</taxon>
    </lineage>
</organism>
<dbReference type="InterPro" id="IPR029063">
    <property type="entry name" value="SAM-dependent_MTases_sf"/>
</dbReference>
<dbReference type="InterPro" id="IPR004398">
    <property type="entry name" value="RNA_MeTrfase_RsmD"/>
</dbReference>
<dbReference type="RefSeq" id="WP_206104649.1">
    <property type="nucleotide sequence ID" value="NZ_CP070969.1"/>
</dbReference>
<evidence type="ECO:0000313" key="4">
    <source>
        <dbReference type="EMBL" id="QSF47217.1"/>
    </source>
</evidence>
<sequence length="220" mass="24090">MDLCPNRRNKQRHRAGESVRVVSGSAKGRPLKSVPGNGTRPTTDKVKEAVFSMIGPYFEGGTALDLFAGTGGLGIEALSRGMDRAVFVDMEQKSIETVRSNLKAVKMEEQAEVYRNDAGRALSALEKRGRAFDLVFLDPPYRLKHGDELMLAMAQKGLLRPDAVIVLEHESGYVYPEDIPGFYRTRQAVYGETTISIYQYEAAPGEAAGSSKEGKDESAN</sequence>
<proteinExistence type="predicted"/>
<evidence type="ECO:0000313" key="5">
    <source>
        <dbReference type="Proteomes" id="UP000663452"/>
    </source>
</evidence>
<keyword evidence="1 4" id="KW-0489">Methyltransferase</keyword>
<keyword evidence="5" id="KW-1185">Reference proteome</keyword>
<gene>
    <name evidence="4" type="primary">rsmD</name>
    <name evidence="4" type="ORF">JRJ22_11975</name>
</gene>
<dbReference type="EC" id="2.1.1.171" evidence="4"/>
<dbReference type="PIRSF" id="PIRSF004553">
    <property type="entry name" value="CHP00095"/>
    <property type="match status" value="1"/>
</dbReference>
<dbReference type="PANTHER" id="PTHR43542:SF1">
    <property type="entry name" value="METHYLTRANSFERASE"/>
    <property type="match status" value="1"/>
</dbReference>
<evidence type="ECO:0000256" key="2">
    <source>
        <dbReference type="ARBA" id="ARBA00022679"/>
    </source>
</evidence>
<accession>A0ABX7LGI6</accession>
<dbReference type="Pfam" id="PF03602">
    <property type="entry name" value="Cons_hypoth95"/>
    <property type="match status" value="1"/>
</dbReference>
<feature type="region of interest" description="Disordered" evidence="3">
    <location>
        <begin position="1"/>
        <end position="43"/>
    </location>
</feature>
<dbReference type="Proteomes" id="UP000663452">
    <property type="component" value="Chromosome"/>
</dbReference>
<dbReference type="GO" id="GO:0052913">
    <property type="term" value="F:16S rRNA (guanine(966)-N(2))-methyltransferase activity"/>
    <property type="evidence" value="ECO:0007669"/>
    <property type="project" value="UniProtKB-EC"/>
</dbReference>
<dbReference type="NCBIfam" id="TIGR00095">
    <property type="entry name" value="16S rRNA (guanine(966)-N(2))-methyltransferase RsmD"/>
    <property type="match status" value="1"/>
</dbReference>
<dbReference type="InterPro" id="IPR002052">
    <property type="entry name" value="DNA_methylase_N6_adenine_CS"/>
</dbReference>
<dbReference type="PROSITE" id="PS00092">
    <property type="entry name" value="N6_MTASE"/>
    <property type="match status" value="1"/>
</dbReference>
<dbReference type="Gene3D" id="3.40.50.150">
    <property type="entry name" value="Vaccinia Virus protein VP39"/>
    <property type="match status" value="1"/>
</dbReference>